<evidence type="ECO:0000313" key="8">
    <source>
        <dbReference type="EMBL" id="KAF5805946.1"/>
    </source>
</evidence>
<dbReference type="InterPro" id="IPR001104">
    <property type="entry name" value="3-oxo-5_a-steroid_4-DH_C"/>
</dbReference>
<dbReference type="Proteomes" id="UP000215914">
    <property type="component" value="Unassembled WGS sequence"/>
</dbReference>
<reference evidence="8" key="2">
    <citation type="submission" date="2020-06" db="EMBL/GenBank/DDBJ databases">
        <title>Helianthus annuus Genome sequencing and assembly Release 2.</title>
        <authorList>
            <person name="Gouzy J."/>
            <person name="Langlade N."/>
            <person name="Munos S."/>
        </authorList>
    </citation>
    <scope>NUCLEOTIDE SEQUENCE</scope>
    <source>
        <tissue evidence="8">Leaves</tissue>
    </source>
</reference>
<comment type="caution">
    <text evidence="8">The sequence shown here is derived from an EMBL/GenBank/DDBJ whole genome shotgun (WGS) entry which is preliminary data.</text>
</comment>
<keyword evidence="3 6" id="KW-0812">Transmembrane</keyword>
<evidence type="ECO:0000256" key="1">
    <source>
        <dbReference type="ARBA" id="ARBA00004141"/>
    </source>
</evidence>
<organism evidence="8 9">
    <name type="scientific">Helianthus annuus</name>
    <name type="common">Common sunflower</name>
    <dbReference type="NCBI Taxonomy" id="4232"/>
    <lineage>
        <taxon>Eukaryota</taxon>
        <taxon>Viridiplantae</taxon>
        <taxon>Streptophyta</taxon>
        <taxon>Embryophyta</taxon>
        <taxon>Tracheophyta</taxon>
        <taxon>Spermatophyta</taxon>
        <taxon>Magnoliopsida</taxon>
        <taxon>eudicotyledons</taxon>
        <taxon>Gunneridae</taxon>
        <taxon>Pentapetalae</taxon>
        <taxon>asterids</taxon>
        <taxon>campanulids</taxon>
        <taxon>Asterales</taxon>
        <taxon>Asteraceae</taxon>
        <taxon>Asteroideae</taxon>
        <taxon>Heliantheae alliance</taxon>
        <taxon>Heliantheae</taxon>
        <taxon>Helianthus</taxon>
    </lineage>
</organism>
<evidence type="ECO:0000256" key="6">
    <source>
        <dbReference type="SAM" id="Phobius"/>
    </source>
</evidence>
<evidence type="ECO:0000256" key="4">
    <source>
        <dbReference type="ARBA" id="ARBA00022989"/>
    </source>
</evidence>
<dbReference type="Gene3D" id="1.20.120.1630">
    <property type="match status" value="1"/>
</dbReference>
<keyword evidence="4 6" id="KW-1133">Transmembrane helix</keyword>
<evidence type="ECO:0000313" key="9">
    <source>
        <dbReference type="Proteomes" id="UP000215914"/>
    </source>
</evidence>
<dbReference type="Gramene" id="mRNA:HanXRQr2_Chr05g0215391">
    <property type="protein sequence ID" value="mRNA:HanXRQr2_Chr05g0215391"/>
    <property type="gene ID" value="HanXRQr2_Chr05g0215391"/>
</dbReference>
<dbReference type="GO" id="GO:0016020">
    <property type="term" value="C:membrane"/>
    <property type="evidence" value="ECO:0007669"/>
    <property type="project" value="UniProtKB-SubCell"/>
</dbReference>
<dbReference type="FunFam" id="1.20.120.1630:FF:000017">
    <property type="entry name" value="3-oxo-5-alpha-steroid 4-dehydrogenase family protein"/>
    <property type="match status" value="1"/>
</dbReference>
<dbReference type="PROSITE" id="PS50244">
    <property type="entry name" value="S5A_REDUCTASE"/>
    <property type="match status" value="1"/>
</dbReference>
<keyword evidence="5 6" id="KW-0472">Membrane</keyword>
<dbReference type="Pfam" id="PF02544">
    <property type="entry name" value="Steroid_dh"/>
    <property type="match status" value="1"/>
</dbReference>
<feature type="transmembrane region" description="Helical" evidence="6">
    <location>
        <begin position="157"/>
        <end position="175"/>
    </location>
</feature>
<reference evidence="8" key="1">
    <citation type="journal article" date="2017" name="Nature">
        <title>The sunflower genome provides insights into oil metabolism, flowering and Asterid evolution.</title>
        <authorList>
            <person name="Badouin H."/>
            <person name="Gouzy J."/>
            <person name="Grassa C.J."/>
            <person name="Murat F."/>
            <person name="Staton S.E."/>
            <person name="Cottret L."/>
            <person name="Lelandais-Briere C."/>
            <person name="Owens G.L."/>
            <person name="Carrere S."/>
            <person name="Mayjonade B."/>
            <person name="Legrand L."/>
            <person name="Gill N."/>
            <person name="Kane N.C."/>
            <person name="Bowers J.E."/>
            <person name="Hubner S."/>
            <person name="Bellec A."/>
            <person name="Berard A."/>
            <person name="Berges H."/>
            <person name="Blanchet N."/>
            <person name="Boniface M.C."/>
            <person name="Brunel D."/>
            <person name="Catrice O."/>
            <person name="Chaidir N."/>
            <person name="Claudel C."/>
            <person name="Donnadieu C."/>
            <person name="Faraut T."/>
            <person name="Fievet G."/>
            <person name="Helmstetter N."/>
            <person name="King M."/>
            <person name="Knapp S.J."/>
            <person name="Lai Z."/>
            <person name="Le Paslier M.C."/>
            <person name="Lippi Y."/>
            <person name="Lorenzon L."/>
            <person name="Mandel J.R."/>
            <person name="Marage G."/>
            <person name="Marchand G."/>
            <person name="Marquand E."/>
            <person name="Bret-Mestries E."/>
            <person name="Morien E."/>
            <person name="Nambeesan S."/>
            <person name="Nguyen T."/>
            <person name="Pegot-Espagnet P."/>
            <person name="Pouilly N."/>
            <person name="Raftis F."/>
            <person name="Sallet E."/>
            <person name="Schiex T."/>
            <person name="Thomas J."/>
            <person name="Vandecasteele C."/>
            <person name="Vares D."/>
            <person name="Vear F."/>
            <person name="Vautrin S."/>
            <person name="Crespi M."/>
            <person name="Mangin B."/>
            <person name="Burke J.M."/>
            <person name="Salse J."/>
            <person name="Munos S."/>
            <person name="Vincourt P."/>
            <person name="Rieseberg L.H."/>
            <person name="Langlade N.B."/>
        </authorList>
    </citation>
    <scope>NUCLEOTIDE SEQUENCE</scope>
    <source>
        <tissue evidence="8">Leaves</tissue>
    </source>
</reference>
<accession>A0A9K3IZJ6</accession>
<dbReference type="PANTHER" id="PTHR10556">
    <property type="entry name" value="3-OXO-5-ALPHA-STEROID 4-DEHYDROGENASE"/>
    <property type="match status" value="1"/>
</dbReference>
<evidence type="ECO:0000256" key="5">
    <source>
        <dbReference type="ARBA" id="ARBA00023136"/>
    </source>
</evidence>
<dbReference type="AlphaFoldDB" id="A0A9K3IZJ6"/>
<name>A0A9K3IZJ6_HELAN</name>
<keyword evidence="9" id="KW-1185">Reference proteome</keyword>
<protein>
    <submittedName>
        <fullName evidence="8">3-oxo-5-alpha-steroid 4-dehydrogenase (NADP(+))</fullName>
        <ecNumber evidence="8">1.3.1.22</ecNumber>
    </submittedName>
</protein>
<dbReference type="GO" id="GO:0047751">
    <property type="term" value="F:3-oxo-5-alpha-steroid 4-dehydrogenase (NADP+) activity"/>
    <property type="evidence" value="ECO:0007669"/>
    <property type="project" value="UniProtKB-EC"/>
</dbReference>
<feature type="domain" description="3-oxo-5-alpha-steroid 4-dehydrogenase C-terminal" evidence="7">
    <location>
        <begin position="128"/>
        <end position="266"/>
    </location>
</feature>
<proteinExistence type="inferred from homology"/>
<feature type="transmembrane region" description="Helical" evidence="6">
    <location>
        <begin position="69"/>
        <end position="86"/>
    </location>
</feature>
<feature type="transmembrane region" description="Helical" evidence="6">
    <location>
        <begin position="196"/>
        <end position="217"/>
    </location>
</feature>
<dbReference type="GO" id="GO:0006629">
    <property type="term" value="P:lipid metabolic process"/>
    <property type="evidence" value="ECO:0007669"/>
    <property type="project" value="InterPro"/>
</dbReference>
<gene>
    <name evidence="8" type="ORF">HanXRQr2_Chr05g0215391</name>
</gene>
<evidence type="ECO:0000259" key="7">
    <source>
        <dbReference type="Pfam" id="PF02544"/>
    </source>
</evidence>
<evidence type="ECO:0000256" key="3">
    <source>
        <dbReference type="ARBA" id="ARBA00022692"/>
    </source>
</evidence>
<sequence length="266" mass="30036">MEIAVLSKFMFDEPSVWVTVATVMTLLSTVYLGFAEIIGSHLQYSKFTNSSAKQAVAAGTKVSSRTGMLMLYTPAFVAGVVSFFVFPGGGVRFFLLKVVVTFHFFKRDFEVLFVHKYSGNMGLGSTILISIFYFYVATSLIVVHYMSLGLPEPPIDLKYVGVIMFTVGIIGNFYHHNLLAKLRTDKEKEYKIPRGGLFNLVICPHYSFEILIFYGFAFISQTPLAFACALGDSCYLIARSYQTRNWYVNKFEDFPASIKRLIPYVF</sequence>
<dbReference type="InterPro" id="IPR039357">
    <property type="entry name" value="SRD5A/TECR"/>
</dbReference>
<keyword evidence="8" id="KW-0560">Oxidoreductase</keyword>
<dbReference type="OrthoDB" id="5788137at2759"/>
<dbReference type="PANTHER" id="PTHR10556:SF54">
    <property type="entry name" value="VERY-LONG-CHAIN ENOYL-COA REDUCTASE-LIKE"/>
    <property type="match status" value="1"/>
</dbReference>
<dbReference type="EMBL" id="MNCJ02000320">
    <property type="protein sequence ID" value="KAF5805946.1"/>
    <property type="molecule type" value="Genomic_DNA"/>
</dbReference>
<comment type="subcellular location">
    <subcellularLocation>
        <location evidence="1">Membrane</location>
        <topology evidence="1">Multi-pass membrane protein</topology>
    </subcellularLocation>
</comment>
<dbReference type="EC" id="1.3.1.22" evidence="8"/>
<comment type="similarity">
    <text evidence="2">Belongs to the steroid 5-alpha reductase family.</text>
</comment>
<feature type="transmembrane region" description="Helical" evidence="6">
    <location>
        <begin position="16"/>
        <end position="38"/>
    </location>
</feature>
<feature type="transmembrane region" description="Helical" evidence="6">
    <location>
        <begin position="121"/>
        <end position="145"/>
    </location>
</feature>
<evidence type="ECO:0000256" key="2">
    <source>
        <dbReference type="ARBA" id="ARBA00007742"/>
    </source>
</evidence>
<dbReference type="GO" id="GO:0016491">
    <property type="term" value="F:oxidoreductase activity"/>
    <property type="evidence" value="ECO:0000318"/>
    <property type="project" value="GO_Central"/>
</dbReference>